<gene>
    <name evidence="1" type="ORF">EXE25_07180</name>
</gene>
<protein>
    <recommendedName>
        <fullName evidence="3">DUF2783 domain-containing protein</fullName>
    </recommendedName>
</protein>
<proteinExistence type="predicted"/>
<dbReference type="Proteomes" id="UP000293483">
    <property type="component" value="Unassembled WGS sequence"/>
</dbReference>
<organism evidence="1 2">
    <name type="scientific">Acinetobacter bouvetii</name>
    <dbReference type="NCBI Taxonomy" id="202951"/>
    <lineage>
        <taxon>Bacteria</taxon>
        <taxon>Pseudomonadati</taxon>
        <taxon>Pseudomonadota</taxon>
        <taxon>Gammaproteobacteria</taxon>
        <taxon>Moraxellales</taxon>
        <taxon>Moraxellaceae</taxon>
        <taxon>Acinetobacter</taxon>
    </lineage>
</organism>
<dbReference type="EMBL" id="SGSU01000006">
    <property type="protein sequence ID" value="RZG67733.1"/>
    <property type="molecule type" value="Genomic_DNA"/>
</dbReference>
<dbReference type="STRING" id="202951.GCA_001485025_02213"/>
<reference evidence="1 2" key="1">
    <citation type="submission" date="2019-02" db="EMBL/GenBank/DDBJ databases">
        <title>The Batch Genome Submission of Acinetobacter spp. strains.</title>
        <authorList>
            <person name="Qin J."/>
            <person name="Hu Y."/>
            <person name="Ye H."/>
            <person name="Wei L."/>
            <person name="Feng Y."/>
            <person name="Zong Z."/>
        </authorList>
    </citation>
    <scope>NUCLEOTIDE SEQUENCE [LARGE SCALE GENOMIC DNA]</scope>
    <source>
        <strain evidence="1 2">WCHABo060081</strain>
    </source>
</reference>
<evidence type="ECO:0000313" key="2">
    <source>
        <dbReference type="Proteomes" id="UP000293483"/>
    </source>
</evidence>
<comment type="caution">
    <text evidence="1">The sequence shown here is derived from an EMBL/GenBank/DDBJ whole genome shotgun (WGS) entry which is preliminary data.</text>
</comment>
<sequence>MNAISIPDLEKVYDLLAETLDAVPEQKRELFLVKLALLSANQIQDGAVYQQLIHQAKVFED</sequence>
<dbReference type="RefSeq" id="WP_005011237.1">
    <property type="nucleotide sequence ID" value="NZ_AP024595.1"/>
</dbReference>
<name>A0A4Q7AVZ2_9GAMM</name>
<evidence type="ECO:0008006" key="3">
    <source>
        <dbReference type="Google" id="ProtNLM"/>
    </source>
</evidence>
<dbReference type="AlphaFoldDB" id="A0A4Q7AVZ2"/>
<evidence type="ECO:0000313" key="1">
    <source>
        <dbReference type="EMBL" id="RZG67733.1"/>
    </source>
</evidence>
<accession>A0A4Q7AVZ2</accession>